<dbReference type="InterPro" id="IPR000873">
    <property type="entry name" value="AMP-dep_synth/lig_dom"/>
</dbReference>
<dbReference type="PANTHER" id="PTHR24096:SF420">
    <property type="entry name" value="LONG-CHAIN-FATTY-ACID--COA LIGASE-RELATED"/>
    <property type="match status" value="1"/>
</dbReference>
<keyword evidence="3" id="KW-1185">Reference proteome</keyword>
<accession>A0ABW5QHW3</accession>
<dbReference type="Pfam" id="PF00501">
    <property type="entry name" value="AMP-binding"/>
    <property type="match status" value="1"/>
</dbReference>
<organism evidence="2 3">
    <name type="scientific">Devosia albogilva</name>
    <dbReference type="NCBI Taxonomy" id="429726"/>
    <lineage>
        <taxon>Bacteria</taxon>
        <taxon>Pseudomonadati</taxon>
        <taxon>Pseudomonadota</taxon>
        <taxon>Alphaproteobacteria</taxon>
        <taxon>Hyphomicrobiales</taxon>
        <taxon>Devosiaceae</taxon>
        <taxon>Devosia</taxon>
    </lineage>
</organism>
<evidence type="ECO:0000259" key="1">
    <source>
        <dbReference type="Pfam" id="PF00501"/>
    </source>
</evidence>
<dbReference type="RefSeq" id="WP_386832184.1">
    <property type="nucleotide sequence ID" value="NZ_JBHUNP010000001.1"/>
</dbReference>
<comment type="caution">
    <text evidence="2">The sequence shown here is derived from an EMBL/GenBank/DDBJ whole genome shotgun (WGS) entry which is preliminary data.</text>
</comment>
<name>A0ABW5QHW3_9HYPH</name>
<sequence length="620" mass="68257">MTALKQQSAEMASAALRQARYWEPQIEVDRRPDGTIYVRQLGELPTPPQRISDRLRHWADTTPDHTFIADRGPDSEWRRLSYKEMLERARRIGQKLLDLNLSTERPVLILSGNDIEHAQLALACILVGIPYSALSEAYSLVSSDFSKLKDIKSLLNPGLVFAADGETFARALDTVFDDVTVMVARRPNRPDALLFSDVLATEATVAVDAAAAAVRPDTIAKWLFTSGSTGSPKAVINTNGMIAANQMMVRDCYAFVQDEPPVILDWTPWNHTAGGNKVFFLVLFNGGTLYIDDGRPTPSGIGKTLRNLAEIAPTWFFNVPRGYEEMVHAFDRDHTLRNTFFSRVKMLMYAGAGLGQHTWEALQRQSVEATGERVLIASGLGSTETAPFSLMCTIEAERAGNVGIPAKGITLKLVPVGDKLEARLKGPNITPGYWKQPELTAKAFDEEGFYNLGDALRFADPDDVYQGFYFDGRTAENFKLRTGTWVNVGRLRTGFIDHFDGLVKDVAVTGLDEEFLGGLVFPDLRAARDLAGDDTLEGEALMAHPAVRAAFADKLRSLASTSTGSSTLIRRIILMARAPDIDRGEVTDKGSINQRQVLSNRAADVAEIYQGSPRVISIEE</sequence>
<proteinExistence type="predicted"/>
<dbReference type="InterPro" id="IPR042099">
    <property type="entry name" value="ANL_N_sf"/>
</dbReference>
<reference evidence="3" key="1">
    <citation type="journal article" date="2019" name="Int. J. Syst. Evol. Microbiol.">
        <title>The Global Catalogue of Microorganisms (GCM) 10K type strain sequencing project: providing services to taxonomists for standard genome sequencing and annotation.</title>
        <authorList>
            <consortium name="The Broad Institute Genomics Platform"/>
            <consortium name="The Broad Institute Genome Sequencing Center for Infectious Disease"/>
            <person name="Wu L."/>
            <person name="Ma J."/>
        </authorList>
    </citation>
    <scope>NUCLEOTIDE SEQUENCE [LARGE SCALE GENOMIC DNA]</scope>
    <source>
        <strain evidence="3">CCM 7427</strain>
    </source>
</reference>
<dbReference type="SUPFAM" id="SSF56801">
    <property type="entry name" value="Acetyl-CoA synthetase-like"/>
    <property type="match status" value="1"/>
</dbReference>
<dbReference type="PANTHER" id="PTHR24096">
    <property type="entry name" value="LONG-CHAIN-FATTY-ACID--COA LIGASE"/>
    <property type="match status" value="1"/>
</dbReference>
<protein>
    <submittedName>
        <fullName evidence="2">Feruloyl-CoA synthase</fullName>
    </submittedName>
</protein>
<dbReference type="Gene3D" id="3.40.50.12780">
    <property type="entry name" value="N-terminal domain of ligase-like"/>
    <property type="match status" value="1"/>
</dbReference>
<dbReference type="Proteomes" id="UP001597521">
    <property type="component" value="Unassembled WGS sequence"/>
</dbReference>
<evidence type="ECO:0000313" key="3">
    <source>
        <dbReference type="Proteomes" id="UP001597521"/>
    </source>
</evidence>
<dbReference type="EMBL" id="JBHUNP010000001">
    <property type="protein sequence ID" value="MFD2647148.1"/>
    <property type="molecule type" value="Genomic_DNA"/>
</dbReference>
<gene>
    <name evidence="2" type="ORF">ACFSX5_04970</name>
</gene>
<feature type="domain" description="AMP-dependent synthetase/ligase" evidence="1">
    <location>
        <begin position="55"/>
        <end position="434"/>
    </location>
</feature>
<evidence type="ECO:0000313" key="2">
    <source>
        <dbReference type="EMBL" id="MFD2647148.1"/>
    </source>
</evidence>